<dbReference type="InParanoid" id="W5LYV5"/>
<dbReference type="PANTHER" id="PTHR19446">
    <property type="entry name" value="REVERSE TRANSCRIPTASES"/>
    <property type="match status" value="1"/>
</dbReference>
<dbReference type="CDD" id="cd01650">
    <property type="entry name" value="RT_nLTR_like"/>
    <property type="match status" value="1"/>
</dbReference>
<sequence>MHTTTQRHMGNGRVSPAGDAQCLRPDAVRNGQELPTQGRSQLKKLAKRIRLATINIGTMTGRSRELANSLKERKVDIACVQDTKWAGAKSREIGEGYKLIYHGKKTAQNGVGVVVSQWIRDSVTKDCLMSTKISMGTSTLRVVSCYAPQAGCPDKEKEKFWHDLETHIQAIDDSEILFIGGVLKGHVGRAKDNFNRNHGGQGHGNRNEGGTQILEHAEAWDLAITNTFFKKQESHLITYYSGGRTSQIDYWVVRQRDLKMVTDTKISPQHRLDMLVKTCTATTLGTTKPNLRFIDKQTWWWNDDVQHATKAKKDAYKTWWQTKCPDDLKSTAKRTVATAKVAHYQDLNDQLDTPVGQTIYKLARARDCATQDLGHVINIKDENGQMLQKPKDTLRRWKNYSEKICNEEFPHPPLPTADTTSSPVPASIHRRSNHPHQQDEKWQSNWAGRHGAQGAECLTDLFNKIIKKKAPLETWETSTTVPIWKGKGDVNDCSNYSPIRLLCHTMKIFECVLDAQLRTIVDISPNQCGFVRNCGTTDAIHAARLLMERHHEKRKTIHMAFLNLEKAFDRVPHDLIWLALRQHHVAYVSWTKLLYQKATSSVRCAAGTSDTFPINVGIHQSSALSPLLFILCMDTVTK</sequence>
<evidence type="ECO:0000313" key="3">
    <source>
        <dbReference type="Ensembl" id="ENSLOCP00000001312.1"/>
    </source>
</evidence>
<dbReference type="GeneTree" id="ENSGT00740000115773"/>
<dbReference type="Gene3D" id="3.60.10.10">
    <property type="entry name" value="Endonuclease/exonuclease/phosphatase"/>
    <property type="match status" value="1"/>
</dbReference>
<dbReference type="Pfam" id="PF00078">
    <property type="entry name" value="RVT_1"/>
    <property type="match status" value="1"/>
</dbReference>
<dbReference type="Ensembl" id="ENSLOCT00000001317.1">
    <property type="protein sequence ID" value="ENSLOCP00000001312.1"/>
    <property type="gene ID" value="ENSLOCG00000001168.1"/>
</dbReference>
<dbReference type="STRING" id="7918.ENSLOCP00000001312"/>
<name>W5LYV5_LEPOC</name>
<dbReference type="SUPFAM" id="SSF56219">
    <property type="entry name" value="DNase I-like"/>
    <property type="match status" value="1"/>
</dbReference>
<reference evidence="3" key="2">
    <citation type="submission" date="2025-08" db="UniProtKB">
        <authorList>
            <consortium name="Ensembl"/>
        </authorList>
    </citation>
    <scope>IDENTIFICATION</scope>
</reference>
<keyword evidence="4" id="KW-1185">Reference proteome</keyword>
<dbReference type="InterPro" id="IPR036691">
    <property type="entry name" value="Endo/exonu/phosph_ase_sf"/>
</dbReference>
<evidence type="ECO:0000256" key="1">
    <source>
        <dbReference type="SAM" id="MobiDB-lite"/>
    </source>
</evidence>
<dbReference type="OMA" id="HDLETHI"/>
<reference evidence="3" key="3">
    <citation type="submission" date="2025-09" db="UniProtKB">
        <authorList>
            <consortium name="Ensembl"/>
        </authorList>
    </citation>
    <scope>IDENTIFICATION</scope>
</reference>
<accession>W5LYV5</accession>
<feature type="region of interest" description="Disordered" evidence="1">
    <location>
        <begin position="408"/>
        <end position="439"/>
    </location>
</feature>
<feature type="domain" description="Reverse transcriptase" evidence="2">
    <location>
        <begin position="464"/>
        <end position="638"/>
    </location>
</feature>
<dbReference type="PROSITE" id="PS50878">
    <property type="entry name" value="RT_POL"/>
    <property type="match status" value="1"/>
</dbReference>
<feature type="region of interest" description="Disordered" evidence="1">
    <location>
        <begin position="1"/>
        <end position="21"/>
    </location>
</feature>
<dbReference type="eggNOG" id="KOG1075">
    <property type="taxonomic scope" value="Eukaryota"/>
</dbReference>
<organism evidence="3 4">
    <name type="scientific">Lepisosteus oculatus</name>
    <name type="common">Spotted gar</name>
    <dbReference type="NCBI Taxonomy" id="7918"/>
    <lineage>
        <taxon>Eukaryota</taxon>
        <taxon>Metazoa</taxon>
        <taxon>Chordata</taxon>
        <taxon>Craniata</taxon>
        <taxon>Vertebrata</taxon>
        <taxon>Euteleostomi</taxon>
        <taxon>Actinopterygii</taxon>
        <taxon>Neopterygii</taxon>
        <taxon>Holostei</taxon>
        <taxon>Semionotiformes</taxon>
        <taxon>Lepisosteidae</taxon>
        <taxon>Lepisosteus</taxon>
    </lineage>
</organism>
<protein>
    <recommendedName>
        <fullName evidence="2">Reverse transcriptase domain-containing protein</fullName>
    </recommendedName>
</protein>
<dbReference type="CDD" id="cd09076">
    <property type="entry name" value="L1-EN"/>
    <property type="match status" value="1"/>
</dbReference>
<dbReference type="HOGENOM" id="CLU_429361_0_0_1"/>
<proteinExistence type="predicted"/>
<dbReference type="InterPro" id="IPR000477">
    <property type="entry name" value="RT_dom"/>
</dbReference>
<evidence type="ECO:0000313" key="4">
    <source>
        <dbReference type="Proteomes" id="UP000018468"/>
    </source>
</evidence>
<evidence type="ECO:0000259" key="2">
    <source>
        <dbReference type="PROSITE" id="PS50878"/>
    </source>
</evidence>
<dbReference type="AlphaFoldDB" id="W5LYV5"/>
<reference evidence="4" key="1">
    <citation type="submission" date="2011-12" db="EMBL/GenBank/DDBJ databases">
        <title>The Draft Genome of Lepisosteus oculatus.</title>
        <authorList>
            <consortium name="The Broad Institute Genome Assembly &amp; Analysis Group"/>
            <consortium name="Computational R&amp;D Group"/>
            <consortium name="and Sequencing Platform"/>
            <person name="Di Palma F."/>
            <person name="Alfoldi J."/>
            <person name="Johnson J."/>
            <person name="Berlin A."/>
            <person name="Gnerre S."/>
            <person name="Jaffe D."/>
            <person name="MacCallum I."/>
            <person name="Young S."/>
            <person name="Walker B.J."/>
            <person name="Lander E.S."/>
            <person name="Lindblad-Toh K."/>
        </authorList>
    </citation>
    <scope>NUCLEOTIDE SEQUENCE [LARGE SCALE GENOMIC DNA]</scope>
</reference>
<dbReference type="Proteomes" id="UP000018468">
    <property type="component" value="Unassembled WGS sequence"/>
</dbReference>